<protein>
    <submittedName>
        <fullName evidence="1">Uncharacterized protein</fullName>
    </submittedName>
</protein>
<evidence type="ECO:0000313" key="2">
    <source>
        <dbReference type="Proteomes" id="UP000077734"/>
    </source>
</evidence>
<accession>A0A291IMN9</accession>
<reference evidence="1 2" key="1">
    <citation type="submission" date="2016-03" db="EMBL/GenBank/DDBJ databases">
        <authorList>
            <person name="Heylen K."/>
            <person name="De Vos P."/>
            <person name="Vekeman B."/>
        </authorList>
    </citation>
    <scope>NUCLEOTIDE SEQUENCE [LARGE SCALE GENOMIC DNA]</scope>
    <source>
        <strain evidence="1 2">R-49807</strain>
    </source>
</reference>
<dbReference type="Proteomes" id="UP000077734">
    <property type="component" value="Unassembled WGS sequence"/>
</dbReference>
<sequence>MQQINVARILDEMRDNAVKPDRSGRKRENGIESQGWQIRKVQVTVPVCLGNNPRRTGRDENGVYA</sequence>
<proteinExistence type="predicted"/>
<dbReference type="RefSeq" id="WP_064026704.1">
    <property type="nucleotide sequence ID" value="NZ_CP023669.1"/>
</dbReference>
<dbReference type="AlphaFoldDB" id="A0A291IMN9"/>
<gene>
    <name evidence="1" type="ORF">A1356_10615</name>
</gene>
<dbReference type="EMBL" id="LUUL01000068">
    <property type="protein sequence ID" value="OAI26860.1"/>
    <property type="molecule type" value="Genomic_DNA"/>
</dbReference>
<dbReference type="KEGG" id="mko:MKLM6_3277"/>
<name>A0A291IMN9_9GAMM</name>
<evidence type="ECO:0000313" key="1">
    <source>
        <dbReference type="EMBL" id="OAI26860.1"/>
    </source>
</evidence>
<organism evidence="1 2">
    <name type="scientific">Methylomonas koyamae</name>
    <dbReference type="NCBI Taxonomy" id="702114"/>
    <lineage>
        <taxon>Bacteria</taxon>
        <taxon>Pseudomonadati</taxon>
        <taxon>Pseudomonadota</taxon>
        <taxon>Gammaproteobacteria</taxon>
        <taxon>Methylococcales</taxon>
        <taxon>Methylococcaceae</taxon>
        <taxon>Methylomonas</taxon>
    </lineage>
</organism>
<keyword evidence="2" id="KW-1185">Reference proteome</keyword>
<comment type="caution">
    <text evidence="1">The sequence shown here is derived from an EMBL/GenBank/DDBJ whole genome shotgun (WGS) entry which is preliminary data.</text>
</comment>